<evidence type="ECO:0000313" key="3">
    <source>
        <dbReference type="Proteomes" id="UP000712281"/>
    </source>
</evidence>
<keyword evidence="1" id="KW-0472">Membrane</keyword>
<gene>
    <name evidence="2" type="ORF">F2Q68_00008833</name>
</gene>
<proteinExistence type="predicted"/>
<dbReference type="EMBL" id="QGKW02000717">
    <property type="protein sequence ID" value="KAF2599711.1"/>
    <property type="molecule type" value="Genomic_DNA"/>
</dbReference>
<sequence length="138" mass="15933">MWVLLTREHHRRRWRLSSLYTSVFPLLLHLFVPLPSDMLQKLVLGFVPGEGLARERFDLVTSLLYLVSWRDLLSVLVVLGGRVKVWLLWFVVRRNLWPVVSFGIVGGHNFSPRCLGVWVSSRRCLVNSRGSFYLGAVS</sequence>
<evidence type="ECO:0000256" key="1">
    <source>
        <dbReference type="SAM" id="Phobius"/>
    </source>
</evidence>
<evidence type="ECO:0008006" key="4">
    <source>
        <dbReference type="Google" id="ProtNLM"/>
    </source>
</evidence>
<feature type="transmembrane region" description="Helical" evidence="1">
    <location>
        <begin position="16"/>
        <end position="34"/>
    </location>
</feature>
<dbReference type="Proteomes" id="UP000712281">
    <property type="component" value="Unassembled WGS sequence"/>
</dbReference>
<feature type="transmembrane region" description="Helical" evidence="1">
    <location>
        <begin position="72"/>
        <end position="92"/>
    </location>
</feature>
<keyword evidence="1" id="KW-0812">Transmembrane</keyword>
<protein>
    <recommendedName>
        <fullName evidence="4">Transmembrane protein</fullName>
    </recommendedName>
</protein>
<comment type="caution">
    <text evidence="2">The sequence shown here is derived from an EMBL/GenBank/DDBJ whole genome shotgun (WGS) entry which is preliminary data.</text>
</comment>
<accession>A0A8S9L0Y8</accession>
<organism evidence="2 3">
    <name type="scientific">Brassica cretica</name>
    <name type="common">Mustard</name>
    <dbReference type="NCBI Taxonomy" id="69181"/>
    <lineage>
        <taxon>Eukaryota</taxon>
        <taxon>Viridiplantae</taxon>
        <taxon>Streptophyta</taxon>
        <taxon>Embryophyta</taxon>
        <taxon>Tracheophyta</taxon>
        <taxon>Spermatophyta</taxon>
        <taxon>Magnoliopsida</taxon>
        <taxon>eudicotyledons</taxon>
        <taxon>Gunneridae</taxon>
        <taxon>Pentapetalae</taxon>
        <taxon>rosids</taxon>
        <taxon>malvids</taxon>
        <taxon>Brassicales</taxon>
        <taxon>Brassicaceae</taxon>
        <taxon>Brassiceae</taxon>
        <taxon>Brassica</taxon>
    </lineage>
</organism>
<dbReference type="AlphaFoldDB" id="A0A8S9L0Y8"/>
<reference evidence="2" key="1">
    <citation type="submission" date="2019-12" db="EMBL/GenBank/DDBJ databases">
        <title>Genome sequencing and annotation of Brassica cretica.</title>
        <authorList>
            <person name="Studholme D.J."/>
            <person name="Sarris P.F."/>
        </authorList>
    </citation>
    <scope>NUCLEOTIDE SEQUENCE</scope>
    <source>
        <strain evidence="2">PFS-001/15</strain>
        <tissue evidence="2">Leaf</tissue>
    </source>
</reference>
<evidence type="ECO:0000313" key="2">
    <source>
        <dbReference type="EMBL" id="KAF2599711.1"/>
    </source>
</evidence>
<name>A0A8S9L0Y8_BRACR</name>
<keyword evidence="1" id="KW-1133">Transmembrane helix</keyword>